<keyword evidence="4" id="KW-1133">Transmembrane helix</keyword>
<gene>
    <name evidence="6" type="ORF">STRAU_6429</name>
</gene>
<dbReference type="RefSeq" id="WP_016644549.1">
    <property type="nucleotide sequence ID" value="NZ_AOPZ01000408.1"/>
</dbReference>
<dbReference type="AlphaFoldDB" id="S3ZD25"/>
<keyword evidence="4" id="KW-0472">Membrane</keyword>
<name>S3ZD25_9ACTN</name>
<evidence type="ECO:0000256" key="2">
    <source>
        <dbReference type="ARBA" id="ARBA00023163"/>
    </source>
</evidence>
<feature type="transmembrane region" description="Helical" evidence="4">
    <location>
        <begin position="91"/>
        <end position="111"/>
    </location>
</feature>
<sequence>MRSLERHRDAGAYALGVLDETDTFRFEDHLMDCAHCRARLSELALPARLLKAYGGSVPYAYDPAAAVPGPRLLDRLIDETGRVRRVRRRRWAGAVAAGLVLAVVGPAAAVLSAGGGDGALRVAARDGRSGMAAVVTARGRAWGTEVDLQVRDPGRGRACELVAVGTDGSRDVVTTWRGPGRPMETTGGTGLRPGGIDRFEVLSTDDGEQLLTLRPR</sequence>
<dbReference type="InterPro" id="IPR041916">
    <property type="entry name" value="Anti_sigma_zinc_sf"/>
</dbReference>
<evidence type="ECO:0000259" key="5">
    <source>
        <dbReference type="Pfam" id="PF13490"/>
    </source>
</evidence>
<keyword evidence="7" id="KW-1185">Reference proteome</keyword>
<keyword evidence="1" id="KW-0805">Transcription regulation</keyword>
<evidence type="ECO:0000256" key="4">
    <source>
        <dbReference type="SAM" id="Phobius"/>
    </source>
</evidence>
<keyword evidence="2" id="KW-0804">Transcription</keyword>
<accession>S3ZD25</accession>
<keyword evidence="4" id="KW-0812">Transmembrane</keyword>
<dbReference type="EMBL" id="AOPZ01000408">
    <property type="protein sequence ID" value="EPH40514.1"/>
    <property type="molecule type" value="Genomic_DNA"/>
</dbReference>
<comment type="caution">
    <text evidence="6">The sequence shown here is derived from an EMBL/GenBank/DDBJ whole genome shotgun (WGS) entry which is preliminary data.</text>
</comment>
<feature type="domain" description="Putative zinc-finger" evidence="5">
    <location>
        <begin position="11"/>
        <end position="37"/>
    </location>
</feature>
<dbReference type="Proteomes" id="UP000014629">
    <property type="component" value="Unassembled WGS sequence"/>
</dbReference>
<dbReference type="PATRIC" id="fig|1286094.4.peg.6354"/>
<dbReference type="Pfam" id="PF13490">
    <property type="entry name" value="zf-HC2"/>
    <property type="match status" value="1"/>
</dbReference>
<evidence type="ECO:0000313" key="6">
    <source>
        <dbReference type="EMBL" id="EPH40514.1"/>
    </source>
</evidence>
<protein>
    <recommendedName>
        <fullName evidence="5">Putative zinc-finger domain-containing protein</fullName>
    </recommendedName>
</protein>
<organism evidence="6 7">
    <name type="scientific">Streptomyces aurantiacus JA 4570</name>
    <dbReference type="NCBI Taxonomy" id="1286094"/>
    <lineage>
        <taxon>Bacteria</taxon>
        <taxon>Bacillati</taxon>
        <taxon>Actinomycetota</taxon>
        <taxon>Actinomycetes</taxon>
        <taxon>Kitasatosporales</taxon>
        <taxon>Streptomycetaceae</taxon>
        <taxon>Streptomyces</taxon>
        <taxon>Streptomyces aurantiacus group</taxon>
    </lineage>
</organism>
<feature type="region of interest" description="Disordered" evidence="3">
    <location>
        <begin position="178"/>
        <end position="198"/>
    </location>
</feature>
<reference evidence="6 7" key="1">
    <citation type="submission" date="2013-02" db="EMBL/GenBank/DDBJ databases">
        <title>Draft Genome Sequence of Streptomyces aurantiacus, Which Produces Setomimycin.</title>
        <authorList>
            <person name="Gruening B.A."/>
            <person name="Praeg A."/>
            <person name="Erxleben A."/>
            <person name="Guenther S."/>
            <person name="Mueller M."/>
        </authorList>
    </citation>
    <scope>NUCLEOTIDE SEQUENCE [LARGE SCALE GENOMIC DNA]</scope>
    <source>
        <strain evidence="6 7">JA 4570</strain>
    </source>
</reference>
<evidence type="ECO:0000313" key="7">
    <source>
        <dbReference type="Proteomes" id="UP000014629"/>
    </source>
</evidence>
<proteinExistence type="predicted"/>
<evidence type="ECO:0000256" key="1">
    <source>
        <dbReference type="ARBA" id="ARBA00023015"/>
    </source>
</evidence>
<evidence type="ECO:0000256" key="3">
    <source>
        <dbReference type="SAM" id="MobiDB-lite"/>
    </source>
</evidence>
<dbReference type="OrthoDB" id="5185837at2"/>
<dbReference type="InterPro" id="IPR027383">
    <property type="entry name" value="Znf_put"/>
</dbReference>
<dbReference type="Gene3D" id="1.10.10.1320">
    <property type="entry name" value="Anti-sigma factor, zinc-finger domain"/>
    <property type="match status" value="1"/>
</dbReference>